<reference evidence="2 3" key="1">
    <citation type="submission" date="2018-05" db="EMBL/GenBank/DDBJ databases">
        <title>Genomic Encyclopedia of Type Strains, Phase IV (KMG-IV): sequencing the most valuable type-strain genomes for metagenomic binning, comparative biology and taxonomic classification.</title>
        <authorList>
            <person name="Goeker M."/>
        </authorList>
    </citation>
    <scope>NUCLEOTIDE SEQUENCE [LARGE SCALE GENOMIC DNA]</scope>
    <source>
        <strain evidence="2 3">DSM 103371</strain>
    </source>
</reference>
<comment type="caution">
    <text evidence="2">The sequence shown here is derived from an EMBL/GenBank/DDBJ whole genome shotgun (WGS) entry which is preliminary data.</text>
</comment>
<dbReference type="AlphaFoldDB" id="A0A316G991"/>
<dbReference type="EMBL" id="QGGV01000003">
    <property type="protein sequence ID" value="PWK57192.1"/>
    <property type="molecule type" value="Genomic_DNA"/>
</dbReference>
<keyword evidence="3" id="KW-1185">Reference proteome</keyword>
<dbReference type="CDD" id="cd04301">
    <property type="entry name" value="NAT_SF"/>
    <property type="match status" value="1"/>
</dbReference>
<dbReference type="Proteomes" id="UP000245390">
    <property type="component" value="Unassembled WGS sequence"/>
</dbReference>
<dbReference type="GO" id="GO:0016747">
    <property type="term" value="F:acyltransferase activity, transferring groups other than amino-acyl groups"/>
    <property type="evidence" value="ECO:0007669"/>
    <property type="project" value="InterPro"/>
</dbReference>
<protein>
    <submittedName>
        <fullName evidence="2">Acetyltransferase (GNAT) family protein</fullName>
    </submittedName>
</protein>
<accession>A0A316G991</accession>
<sequence>MTYQTKITTSRLAIRSGTAADAPVLRRIFEEASYGLSQHLWAKSFAGEADRDSAILERMRLKIADPAMRFRIGEIDGVPAGGLLSYEKDATLEDAGDAGSLIGALIAAENELCGTHYINALAVFPEFRRRGVARALIEDAAAGAWQPLSLIAVDVNAAALDFYASVGFRPVARHAMVKEDWDGEGEAWLCLRRP</sequence>
<dbReference type="Gene3D" id="3.40.630.30">
    <property type="match status" value="1"/>
</dbReference>
<evidence type="ECO:0000313" key="3">
    <source>
        <dbReference type="Proteomes" id="UP000245390"/>
    </source>
</evidence>
<dbReference type="InterPro" id="IPR000182">
    <property type="entry name" value="GNAT_dom"/>
</dbReference>
<dbReference type="SUPFAM" id="SSF55729">
    <property type="entry name" value="Acyl-CoA N-acyltransferases (Nat)"/>
    <property type="match status" value="1"/>
</dbReference>
<name>A0A316G991_9RHOB</name>
<evidence type="ECO:0000313" key="2">
    <source>
        <dbReference type="EMBL" id="PWK57192.1"/>
    </source>
</evidence>
<evidence type="ECO:0000259" key="1">
    <source>
        <dbReference type="PROSITE" id="PS51186"/>
    </source>
</evidence>
<dbReference type="RefSeq" id="WP_164721644.1">
    <property type="nucleotide sequence ID" value="NZ_CP034588.1"/>
</dbReference>
<feature type="domain" description="N-acetyltransferase" evidence="1">
    <location>
        <begin position="12"/>
        <end position="194"/>
    </location>
</feature>
<organism evidence="2 3">
    <name type="scientific">Silicimonas algicola</name>
    <dbReference type="NCBI Taxonomy" id="1826607"/>
    <lineage>
        <taxon>Bacteria</taxon>
        <taxon>Pseudomonadati</taxon>
        <taxon>Pseudomonadota</taxon>
        <taxon>Alphaproteobacteria</taxon>
        <taxon>Rhodobacterales</taxon>
        <taxon>Paracoccaceae</taxon>
    </lineage>
</organism>
<proteinExistence type="predicted"/>
<gene>
    <name evidence="2" type="ORF">C8D95_103431</name>
</gene>
<dbReference type="InterPro" id="IPR016181">
    <property type="entry name" value="Acyl_CoA_acyltransferase"/>
</dbReference>
<dbReference type="PROSITE" id="PS51186">
    <property type="entry name" value="GNAT"/>
    <property type="match status" value="1"/>
</dbReference>
<keyword evidence="2" id="KW-0808">Transferase</keyword>
<dbReference type="Pfam" id="PF13508">
    <property type="entry name" value="Acetyltransf_7"/>
    <property type="match status" value="1"/>
</dbReference>